<keyword evidence="1" id="KW-0732">Signal</keyword>
<dbReference type="AlphaFoldDB" id="A0A6L8K247"/>
<name>A0A6L8K247_9BURK</name>
<comment type="caution">
    <text evidence="2">The sequence shown here is derived from an EMBL/GenBank/DDBJ whole genome shotgun (WGS) entry which is preliminary data.</text>
</comment>
<feature type="chain" id="PRO_5026903043" description="DUF2987 domain-containing protein" evidence="1">
    <location>
        <begin position="20"/>
        <end position="227"/>
    </location>
</feature>
<sequence>MLRIAFLLCLVLLPAFARAQEDADWIAYRDAYRQMIWFEKYGKPKQFLQNHLRLQPRDKNVAMDGLRLTLNSKTAQVTLALDALGRAVLPFSKAAYDDNAELVVNRKPGQFKAGPWVSIVTRPDGVYAVADLRTACEQLLAYLRYGGEARGKSCVGVQFTYLKNDAAQVQFRAAGGATSVLTAKEGPAFAGDAMQGFRVFAYRFAAWPEAGQVVTSATPLAIAALLE</sequence>
<organism evidence="2 3">
    <name type="scientific">Duganella flavida</name>
    <dbReference type="NCBI Taxonomy" id="2692175"/>
    <lineage>
        <taxon>Bacteria</taxon>
        <taxon>Pseudomonadati</taxon>
        <taxon>Pseudomonadota</taxon>
        <taxon>Betaproteobacteria</taxon>
        <taxon>Burkholderiales</taxon>
        <taxon>Oxalobacteraceae</taxon>
        <taxon>Telluria group</taxon>
        <taxon>Duganella</taxon>
    </lineage>
</organism>
<proteinExistence type="predicted"/>
<dbReference type="RefSeq" id="WP_161005041.1">
    <property type="nucleotide sequence ID" value="NZ_WWCN01000002.1"/>
</dbReference>
<dbReference type="EMBL" id="WWCN01000002">
    <property type="protein sequence ID" value="MYM21506.1"/>
    <property type="molecule type" value="Genomic_DNA"/>
</dbReference>
<gene>
    <name evidence="2" type="ORF">GTP46_02455</name>
</gene>
<accession>A0A6L8K247</accession>
<evidence type="ECO:0008006" key="4">
    <source>
        <dbReference type="Google" id="ProtNLM"/>
    </source>
</evidence>
<keyword evidence="3" id="KW-1185">Reference proteome</keyword>
<evidence type="ECO:0000313" key="2">
    <source>
        <dbReference type="EMBL" id="MYM21506.1"/>
    </source>
</evidence>
<protein>
    <recommendedName>
        <fullName evidence="4">DUF2987 domain-containing protein</fullName>
    </recommendedName>
</protein>
<feature type="signal peptide" evidence="1">
    <location>
        <begin position="1"/>
        <end position="19"/>
    </location>
</feature>
<evidence type="ECO:0000313" key="3">
    <source>
        <dbReference type="Proteomes" id="UP000479335"/>
    </source>
</evidence>
<dbReference type="Proteomes" id="UP000479335">
    <property type="component" value="Unassembled WGS sequence"/>
</dbReference>
<evidence type="ECO:0000256" key="1">
    <source>
        <dbReference type="SAM" id="SignalP"/>
    </source>
</evidence>
<reference evidence="2 3" key="1">
    <citation type="submission" date="2019-12" db="EMBL/GenBank/DDBJ databases">
        <title>Novel species isolated from a subtropical stream in China.</title>
        <authorList>
            <person name="Lu H."/>
        </authorList>
    </citation>
    <scope>NUCLEOTIDE SEQUENCE [LARGE SCALE GENOMIC DNA]</scope>
    <source>
        <strain evidence="2 3">FT135W</strain>
    </source>
</reference>